<gene>
    <name evidence="1" type="ORF">HNR23_002316</name>
</gene>
<comment type="caution">
    <text evidence="1">The sequence shown here is derived from an EMBL/GenBank/DDBJ whole genome shotgun (WGS) entry which is preliminary data.</text>
</comment>
<dbReference type="Proteomes" id="UP000546642">
    <property type="component" value="Unassembled WGS sequence"/>
</dbReference>
<evidence type="ECO:0000313" key="1">
    <source>
        <dbReference type="EMBL" id="MBB6172256.1"/>
    </source>
</evidence>
<accession>A0A7W9YJC0</accession>
<keyword evidence="2" id="KW-1185">Reference proteome</keyword>
<reference evidence="1 2" key="1">
    <citation type="submission" date="2020-08" db="EMBL/GenBank/DDBJ databases">
        <title>Sequencing the genomes of 1000 actinobacteria strains.</title>
        <authorList>
            <person name="Klenk H.-P."/>
        </authorList>
    </citation>
    <scope>NUCLEOTIDE SEQUENCE [LARGE SCALE GENOMIC DNA]</scope>
    <source>
        <strain evidence="1 2">DSM 46659</strain>
    </source>
</reference>
<organism evidence="1 2">
    <name type="scientific">Nocardiopsis mwathae</name>
    <dbReference type="NCBI Taxonomy" id="1472723"/>
    <lineage>
        <taxon>Bacteria</taxon>
        <taxon>Bacillati</taxon>
        <taxon>Actinomycetota</taxon>
        <taxon>Actinomycetes</taxon>
        <taxon>Streptosporangiales</taxon>
        <taxon>Nocardiopsidaceae</taxon>
        <taxon>Nocardiopsis</taxon>
    </lineage>
</organism>
<protein>
    <submittedName>
        <fullName evidence="1">Uncharacterized protein</fullName>
    </submittedName>
</protein>
<sequence length="111" mass="12058">MTHRRSAGAYLPELGVLVIVLAALAWNISQAYPATVHTCTITGKDRGGDDGTYRVYTQECGTLTVADVALRAHFSAADVWSRIEPGATHRVTTVGHRMPMWSMFPTVIAVD</sequence>
<dbReference type="AlphaFoldDB" id="A0A7W9YJC0"/>
<name>A0A7W9YJC0_9ACTN</name>
<dbReference type="RefSeq" id="WP_184075583.1">
    <property type="nucleotide sequence ID" value="NZ_JACHDS010000001.1"/>
</dbReference>
<proteinExistence type="predicted"/>
<evidence type="ECO:0000313" key="2">
    <source>
        <dbReference type="Proteomes" id="UP000546642"/>
    </source>
</evidence>
<dbReference type="EMBL" id="JACHDS010000001">
    <property type="protein sequence ID" value="MBB6172256.1"/>
    <property type="molecule type" value="Genomic_DNA"/>
</dbReference>